<organism evidence="2 3">
    <name type="scientific">Chrysodeixis includens</name>
    <name type="common">Soybean looper</name>
    <name type="synonym">Pseudoplusia includens</name>
    <dbReference type="NCBI Taxonomy" id="689277"/>
    <lineage>
        <taxon>Eukaryota</taxon>
        <taxon>Metazoa</taxon>
        <taxon>Ecdysozoa</taxon>
        <taxon>Arthropoda</taxon>
        <taxon>Hexapoda</taxon>
        <taxon>Insecta</taxon>
        <taxon>Pterygota</taxon>
        <taxon>Neoptera</taxon>
        <taxon>Endopterygota</taxon>
        <taxon>Lepidoptera</taxon>
        <taxon>Glossata</taxon>
        <taxon>Ditrysia</taxon>
        <taxon>Noctuoidea</taxon>
        <taxon>Noctuidae</taxon>
        <taxon>Plusiinae</taxon>
        <taxon>Chrysodeixis</taxon>
    </lineage>
</organism>
<name>A0A9N8L890_CHRIL</name>
<sequence>MKTFLALGELATASSNKSTTDVSAMTTPEHVFYAVNVSPATCIINLKVGHYSQYKTFTVSRRPRDVTNTWLSRLHAVWRVCCPDRRRVSTSGGDLMPDRRGEISPEFRNFDDEEQVKTPTSDDEQHQPQPNIILQPSPQPQPETEDSDANLDFFNRILCPRNIMILSAGSSDVWESMATVLVFLLTNDYLSEDSLTEQCLAVYRQDWSQNILESLSTCMKSVSARWSRSSTGKFTLFLDFLAEYCGDMDYEPME</sequence>
<evidence type="ECO:0000313" key="2">
    <source>
        <dbReference type="EMBL" id="CAD0206930.1"/>
    </source>
</evidence>
<feature type="compositionally biased region" description="Basic and acidic residues" evidence="1">
    <location>
        <begin position="96"/>
        <end position="110"/>
    </location>
</feature>
<dbReference type="OrthoDB" id="20982at2759"/>
<accession>A0A9N8L890</accession>
<reference evidence="2" key="1">
    <citation type="submission" date="2021-12" db="EMBL/GenBank/DDBJ databases">
        <authorList>
            <person name="King R."/>
        </authorList>
    </citation>
    <scope>NUCLEOTIDE SEQUENCE</scope>
</reference>
<evidence type="ECO:0000313" key="3">
    <source>
        <dbReference type="Proteomes" id="UP001154114"/>
    </source>
</evidence>
<gene>
    <name evidence="2" type="ORF">CINC_LOCUS9910</name>
</gene>
<feature type="region of interest" description="Disordered" evidence="1">
    <location>
        <begin position="89"/>
        <end position="147"/>
    </location>
</feature>
<protein>
    <submittedName>
        <fullName evidence="2">Uncharacterized protein</fullName>
    </submittedName>
</protein>
<keyword evidence="3" id="KW-1185">Reference proteome</keyword>
<feature type="compositionally biased region" description="Polar residues" evidence="1">
    <location>
        <begin position="127"/>
        <end position="136"/>
    </location>
</feature>
<evidence type="ECO:0000256" key="1">
    <source>
        <dbReference type="SAM" id="MobiDB-lite"/>
    </source>
</evidence>
<proteinExistence type="predicted"/>
<dbReference type="AlphaFoldDB" id="A0A9N8L890"/>
<dbReference type="Proteomes" id="UP001154114">
    <property type="component" value="Chromosome 30"/>
</dbReference>
<dbReference type="EMBL" id="LR824033">
    <property type="protein sequence ID" value="CAD0206930.1"/>
    <property type="molecule type" value="Genomic_DNA"/>
</dbReference>